<sequence>MVRTNLDMPSSKRAWGIGINEGAVAPSKKEKNTPPKGGKRKGKDPVSEVPEDNSGSVGESFDYQAAFYEPEDDQTLQSRRDGIRSRFRQDSSSIPEATPSATDTVPAPALTVVPALPVQGPPPRLLNKLKS</sequence>
<dbReference type="EnsemblPlants" id="PGSC0003DMT400092133">
    <property type="protein sequence ID" value="PGSC0003DMT400092133"/>
    <property type="gene ID" value="PGSC0003DMG400041704"/>
</dbReference>
<protein>
    <recommendedName>
        <fullName evidence="4">Integrase core domain containing protein</fullName>
    </recommendedName>
</protein>
<feature type="compositionally biased region" description="Basic and acidic residues" evidence="1">
    <location>
        <begin position="78"/>
        <end position="89"/>
    </location>
</feature>
<name>M1DP57_SOLTU</name>
<evidence type="ECO:0000313" key="3">
    <source>
        <dbReference type="Proteomes" id="UP000011115"/>
    </source>
</evidence>
<reference evidence="2" key="2">
    <citation type="submission" date="2015-06" db="UniProtKB">
        <authorList>
            <consortium name="EnsemblPlants"/>
        </authorList>
    </citation>
    <scope>IDENTIFICATION</scope>
    <source>
        <strain evidence="2">DM1-3 516 R44</strain>
    </source>
</reference>
<evidence type="ECO:0008006" key="4">
    <source>
        <dbReference type="Google" id="ProtNLM"/>
    </source>
</evidence>
<dbReference type="PaxDb" id="4113-PGSC0003DMT400092133"/>
<dbReference type="Proteomes" id="UP000011115">
    <property type="component" value="Unassembled WGS sequence"/>
</dbReference>
<evidence type="ECO:0000256" key="1">
    <source>
        <dbReference type="SAM" id="MobiDB-lite"/>
    </source>
</evidence>
<keyword evidence="3" id="KW-1185">Reference proteome</keyword>
<dbReference type="Gramene" id="PGSC0003DMT400092133">
    <property type="protein sequence ID" value="PGSC0003DMT400092133"/>
    <property type="gene ID" value="PGSC0003DMG400041704"/>
</dbReference>
<feature type="region of interest" description="Disordered" evidence="1">
    <location>
        <begin position="1"/>
        <end position="106"/>
    </location>
</feature>
<evidence type="ECO:0000313" key="2">
    <source>
        <dbReference type="EnsemblPlants" id="PGSC0003DMT400092133"/>
    </source>
</evidence>
<proteinExistence type="predicted"/>
<accession>M1DP57</accession>
<reference evidence="3" key="1">
    <citation type="journal article" date="2011" name="Nature">
        <title>Genome sequence and analysis of the tuber crop potato.</title>
        <authorList>
            <consortium name="The Potato Genome Sequencing Consortium"/>
        </authorList>
    </citation>
    <scope>NUCLEOTIDE SEQUENCE [LARGE SCALE GENOMIC DNA]</scope>
    <source>
        <strain evidence="3">cv. DM1-3 516 R44</strain>
    </source>
</reference>
<dbReference type="HOGENOM" id="CLU_029307_8_0_1"/>
<dbReference type="InParanoid" id="M1DP57"/>
<organism evidence="2 3">
    <name type="scientific">Solanum tuberosum</name>
    <name type="common">Potato</name>
    <dbReference type="NCBI Taxonomy" id="4113"/>
    <lineage>
        <taxon>Eukaryota</taxon>
        <taxon>Viridiplantae</taxon>
        <taxon>Streptophyta</taxon>
        <taxon>Embryophyta</taxon>
        <taxon>Tracheophyta</taxon>
        <taxon>Spermatophyta</taxon>
        <taxon>Magnoliopsida</taxon>
        <taxon>eudicotyledons</taxon>
        <taxon>Gunneridae</taxon>
        <taxon>Pentapetalae</taxon>
        <taxon>asterids</taxon>
        <taxon>lamiids</taxon>
        <taxon>Solanales</taxon>
        <taxon>Solanaceae</taxon>
        <taxon>Solanoideae</taxon>
        <taxon>Solaneae</taxon>
        <taxon>Solanum</taxon>
    </lineage>
</organism>
<dbReference type="AlphaFoldDB" id="M1DP57"/>